<dbReference type="InterPro" id="IPR029052">
    <property type="entry name" value="Metallo-depent_PP-like"/>
</dbReference>
<proteinExistence type="predicted"/>
<dbReference type="PANTHER" id="PTHR43143:SF1">
    <property type="entry name" value="SERINE_THREONINE-PROTEIN PHOSPHATASE CPPED1"/>
    <property type="match status" value="1"/>
</dbReference>
<comment type="caution">
    <text evidence="1">The sequence shown here is derived from an EMBL/GenBank/DDBJ whole genome shotgun (WGS) entry which is preliminary data.</text>
</comment>
<gene>
    <name evidence="1" type="ORF">CJ670_07155</name>
</gene>
<dbReference type="PANTHER" id="PTHR43143">
    <property type="entry name" value="METALLOPHOSPHOESTERASE, CALCINEURIN SUPERFAMILY"/>
    <property type="match status" value="1"/>
</dbReference>
<dbReference type="Gene3D" id="3.60.21.10">
    <property type="match status" value="2"/>
</dbReference>
<dbReference type="Proteomes" id="UP000239151">
    <property type="component" value="Unassembled WGS sequence"/>
</dbReference>
<dbReference type="EMBL" id="NXGI01000014">
    <property type="protein sequence ID" value="PRM96856.1"/>
    <property type="molecule type" value="Genomic_DNA"/>
</dbReference>
<evidence type="ECO:0000313" key="1">
    <source>
        <dbReference type="EMBL" id="PRM96856.1"/>
    </source>
</evidence>
<evidence type="ECO:0000313" key="2">
    <source>
        <dbReference type="Proteomes" id="UP000239151"/>
    </source>
</evidence>
<dbReference type="SUPFAM" id="SSF56300">
    <property type="entry name" value="Metallo-dependent phosphatases"/>
    <property type="match status" value="1"/>
</dbReference>
<protein>
    <submittedName>
        <fullName evidence="1">TIGR03768 family metallophosphoesterase</fullName>
    </submittedName>
</protein>
<accession>A0A2S9TDE8</accession>
<sequence length="638" mass="72878">MSIKNKNQETILENSSVLNRRDFLKYSSITLGAISLGGCSSRNIDYSKITEYPIEDNVYTTLEKTVKLSEKFSSIIQPRNLKNIREYDEKGYGVWVDGGPLLAEVRNDIMPDDYKLPRKNKTTKLLKFFAITDIHIIDKESPSQLLYLQPSNYIGDKFGKDFESKVTSIYSPRMLYSTHILDAMVQTINALHEKDNIDFGISLGDVSNSTQYNETRWYIDVLDGQIIEPSSGNNIGANSIDYQKPYKAVGLNKNIPWYQVIGNHDHFWLGSIPLDDKRNKINLRASYVDDKVIAMPDLLFYSDNVFKRDDTELFYMGVIDGSDPYGDIIKAGLVKNFKSAPTVVPDVKRRSLTKVEWTKEFFKTTSEPKGHGFNLTPRDKSIDFGCYSFIPKSNLPIKVICLDNTQREDDNDPSIHGRAFLDEDRWNWLKKELADGTKNDQLMVIACHIPIGVMPYKEHNNGHDTYMDWYENTRGGTIENAVTFKGLLKELHSHPNLLMWMAGHRHVNTVKAFVHDEPEKSFWHVETSSLHDFPIQMRMFDINLNSDYTISIDAINVSPAVKKGTPAYKGFKYAVAAQQITGMTLNPKLDWADPKYDVDGIDPTIRPIDPTIASYNAKLLKKLTPKMEARMKELFPNI</sequence>
<name>A0A2S9TDE8_9BACT</name>
<dbReference type="NCBIfam" id="TIGR03768">
    <property type="entry name" value="RPA4764"/>
    <property type="match status" value="1"/>
</dbReference>
<dbReference type="AlphaFoldDB" id="A0A2S9TDE8"/>
<dbReference type="InterPro" id="IPR051918">
    <property type="entry name" value="STPP_CPPED1"/>
</dbReference>
<reference evidence="1 2" key="1">
    <citation type="submission" date="2017-09" db="EMBL/GenBank/DDBJ databases">
        <title>Reassesment of A. cryaerophilus.</title>
        <authorList>
            <person name="Perez-Cataluna A."/>
            <person name="Collado L."/>
            <person name="Salgado O."/>
            <person name="Lefinanco V."/>
            <person name="Figueras M.J."/>
        </authorList>
    </citation>
    <scope>NUCLEOTIDE SEQUENCE [LARGE SCALE GENOMIC DNA]</scope>
    <source>
        <strain evidence="1 2">LMG 9065</strain>
    </source>
</reference>
<dbReference type="InterPro" id="IPR022507">
    <property type="entry name" value="Metallophosphoesterase_RPA4764"/>
</dbReference>
<organism evidence="1 2">
    <name type="scientific">Aliarcobacter cryaerophilus</name>
    <dbReference type="NCBI Taxonomy" id="28198"/>
    <lineage>
        <taxon>Bacteria</taxon>
        <taxon>Pseudomonadati</taxon>
        <taxon>Campylobacterota</taxon>
        <taxon>Epsilonproteobacteria</taxon>
        <taxon>Campylobacterales</taxon>
        <taxon>Arcobacteraceae</taxon>
        <taxon>Aliarcobacter</taxon>
    </lineage>
</organism>